<dbReference type="Proteomes" id="UP000677054">
    <property type="component" value="Unassembled WGS sequence"/>
</dbReference>
<dbReference type="Pfam" id="PF04051">
    <property type="entry name" value="TRAPP"/>
    <property type="match status" value="1"/>
</dbReference>
<evidence type="ECO:0000313" key="4">
    <source>
        <dbReference type="Proteomes" id="UP000677054"/>
    </source>
</evidence>
<evidence type="ECO:0000313" key="3">
    <source>
        <dbReference type="EMBL" id="CAD7251171.1"/>
    </source>
</evidence>
<comment type="similarity">
    <text evidence="2">Belongs to the TRAPP small subunits family. BET3 subfamily.</text>
</comment>
<dbReference type="InterPro" id="IPR037992">
    <property type="entry name" value="TRAPPC6/Trs33"/>
</dbReference>
<dbReference type="GO" id="GO:0005801">
    <property type="term" value="C:cis-Golgi network"/>
    <property type="evidence" value="ECO:0007669"/>
    <property type="project" value="TreeGrafter"/>
</dbReference>
<accession>A0A7R9AC55</accession>
<dbReference type="PANTHER" id="PTHR12817">
    <property type="entry name" value="TRAFFICKING PROTEIN PARTICLE COMPLEX SUBUNIT 6B"/>
    <property type="match status" value="1"/>
</dbReference>
<dbReference type="OrthoDB" id="941624at2759"/>
<protein>
    <recommendedName>
        <fullName evidence="5">Trafficking protein particle complex subunit 6B</fullName>
    </recommendedName>
</protein>
<dbReference type="GO" id="GO:0005802">
    <property type="term" value="C:trans-Golgi network"/>
    <property type="evidence" value="ECO:0007669"/>
    <property type="project" value="TreeGrafter"/>
</dbReference>
<dbReference type="PANTHER" id="PTHR12817:SF0">
    <property type="entry name" value="GEO08327P1"/>
    <property type="match status" value="1"/>
</dbReference>
<evidence type="ECO:0008006" key="5">
    <source>
        <dbReference type="Google" id="ProtNLM"/>
    </source>
</evidence>
<comment type="subcellular location">
    <subcellularLocation>
        <location evidence="1">Golgi apparatus</location>
        <location evidence="1">cis-Golgi network</location>
    </subcellularLocation>
</comment>
<dbReference type="EMBL" id="LR902852">
    <property type="protein sequence ID" value="CAD7251171.1"/>
    <property type="molecule type" value="Genomic_DNA"/>
</dbReference>
<reference evidence="3" key="1">
    <citation type="submission" date="2020-11" db="EMBL/GenBank/DDBJ databases">
        <authorList>
            <person name="Tran Van P."/>
        </authorList>
    </citation>
    <scope>NUCLEOTIDE SEQUENCE</scope>
</reference>
<dbReference type="EMBL" id="CAJPEV010003335">
    <property type="protein sequence ID" value="CAG0899527.1"/>
    <property type="molecule type" value="Genomic_DNA"/>
</dbReference>
<dbReference type="GO" id="GO:0030008">
    <property type="term" value="C:TRAPP complex"/>
    <property type="evidence" value="ECO:0007669"/>
    <property type="project" value="TreeGrafter"/>
</dbReference>
<evidence type="ECO:0000256" key="1">
    <source>
        <dbReference type="ARBA" id="ARBA00004222"/>
    </source>
</evidence>
<keyword evidence="4" id="KW-1185">Reference proteome</keyword>
<dbReference type="InterPro" id="IPR024096">
    <property type="entry name" value="NO_sig/Golgi_transp_ligand-bd"/>
</dbReference>
<dbReference type="Gene3D" id="3.30.1380.20">
    <property type="entry name" value="Trafficking protein particle complex subunit 3"/>
    <property type="match status" value="1"/>
</dbReference>
<evidence type="ECO:0000256" key="2">
    <source>
        <dbReference type="ARBA" id="ARBA00006218"/>
    </source>
</evidence>
<dbReference type="GO" id="GO:0006888">
    <property type="term" value="P:endoplasmic reticulum to Golgi vesicle-mediated transport"/>
    <property type="evidence" value="ECO:0007669"/>
    <property type="project" value="TreeGrafter"/>
</dbReference>
<name>A0A7R9AC55_9CRUS</name>
<dbReference type="CDD" id="cd14944">
    <property type="entry name" value="TRAPPC6A_Trs33"/>
    <property type="match status" value="1"/>
</dbReference>
<dbReference type="AlphaFoldDB" id="A0A7R9AC55"/>
<organism evidence="3">
    <name type="scientific">Darwinula stevensoni</name>
    <dbReference type="NCBI Taxonomy" id="69355"/>
    <lineage>
        <taxon>Eukaryota</taxon>
        <taxon>Metazoa</taxon>
        <taxon>Ecdysozoa</taxon>
        <taxon>Arthropoda</taxon>
        <taxon>Crustacea</taxon>
        <taxon>Oligostraca</taxon>
        <taxon>Ostracoda</taxon>
        <taxon>Podocopa</taxon>
        <taxon>Podocopida</taxon>
        <taxon>Darwinulocopina</taxon>
        <taxon>Darwinuloidea</taxon>
        <taxon>Darwinulidae</taxon>
        <taxon>Darwinula</taxon>
    </lineage>
</organism>
<dbReference type="SUPFAM" id="SSF111126">
    <property type="entry name" value="Ligand-binding domain in the NO signalling and Golgi transport"/>
    <property type="match status" value="1"/>
</dbReference>
<proteinExistence type="inferred from homology"/>
<gene>
    <name evidence="3" type="ORF">DSTB1V02_LOCUS10938</name>
</gene>
<sequence>MFQAGGNSDEGLFDYLHMELVSTLLQPERNPGIHLSISTMEHLGFSSGYRLVERLTREWPRFKDELDSMKFICKEFWTAVFRKQVDNLRTNRQGVYVLQDNRFRHLAKVSTSGQYMEAAPKLVVFTCGLVRGALANLGIVSVVTAEVSAMPICKFQVQIQRASA</sequence>
<dbReference type="InterPro" id="IPR007194">
    <property type="entry name" value="TRAPP_component"/>
</dbReference>